<feature type="domain" description="Thioredoxin" evidence="5">
    <location>
        <begin position="34"/>
        <end position="216"/>
    </location>
</feature>
<proteinExistence type="inferred from homology"/>
<dbReference type="SUPFAM" id="SSF52833">
    <property type="entry name" value="Thioredoxin-like"/>
    <property type="match status" value="1"/>
</dbReference>
<feature type="binding site" evidence="3">
    <location>
        <position position="101"/>
    </location>
    <ligand>
        <name>Cu cation</name>
        <dbReference type="ChEBI" id="CHEBI:23378"/>
    </ligand>
</feature>
<comment type="caution">
    <text evidence="6">The sequence shown here is derived from an EMBL/GenBank/DDBJ whole genome shotgun (WGS) entry which is preliminary data.</text>
</comment>
<dbReference type="EMBL" id="JADZLT010000055">
    <property type="protein sequence ID" value="MBH0239544.1"/>
    <property type="molecule type" value="Genomic_DNA"/>
</dbReference>
<comment type="similarity">
    <text evidence="1">Belongs to the SCO1/2 family.</text>
</comment>
<keyword evidence="7" id="KW-1185">Reference proteome</keyword>
<dbReference type="InterPro" id="IPR003782">
    <property type="entry name" value="SCO1/SenC"/>
</dbReference>
<dbReference type="CDD" id="cd02968">
    <property type="entry name" value="SCO"/>
    <property type="match status" value="1"/>
</dbReference>
<protein>
    <submittedName>
        <fullName evidence="6">SCO family protein</fullName>
    </submittedName>
</protein>
<dbReference type="GO" id="GO:0046872">
    <property type="term" value="F:metal ion binding"/>
    <property type="evidence" value="ECO:0007669"/>
    <property type="project" value="UniProtKB-KW"/>
</dbReference>
<feature type="disulfide bond" description="Redox-active" evidence="4">
    <location>
        <begin position="97"/>
        <end position="101"/>
    </location>
</feature>
<evidence type="ECO:0000259" key="5">
    <source>
        <dbReference type="PROSITE" id="PS51352"/>
    </source>
</evidence>
<dbReference type="InterPro" id="IPR036249">
    <property type="entry name" value="Thioredoxin-like_sf"/>
</dbReference>
<evidence type="ECO:0000313" key="7">
    <source>
        <dbReference type="Proteomes" id="UP000631694"/>
    </source>
</evidence>
<gene>
    <name evidence="6" type="ORF">I5731_17105</name>
</gene>
<dbReference type="Pfam" id="PF02630">
    <property type="entry name" value="SCO1-SenC"/>
    <property type="match status" value="1"/>
</dbReference>
<organism evidence="6 7">
    <name type="scientific">Methylobrevis albus</name>
    <dbReference type="NCBI Taxonomy" id="2793297"/>
    <lineage>
        <taxon>Bacteria</taxon>
        <taxon>Pseudomonadati</taxon>
        <taxon>Pseudomonadota</taxon>
        <taxon>Alphaproteobacteria</taxon>
        <taxon>Hyphomicrobiales</taxon>
        <taxon>Pleomorphomonadaceae</taxon>
        <taxon>Methylobrevis</taxon>
    </lineage>
</organism>
<dbReference type="PROSITE" id="PS51352">
    <property type="entry name" value="THIOREDOXIN_2"/>
    <property type="match status" value="1"/>
</dbReference>
<evidence type="ECO:0000256" key="2">
    <source>
        <dbReference type="ARBA" id="ARBA00023008"/>
    </source>
</evidence>
<keyword evidence="4" id="KW-1015">Disulfide bond</keyword>
<dbReference type="Proteomes" id="UP000631694">
    <property type="component" value="Unassembled WGS sequence"/>
</dbReference>
<sequence length="223" mass="22933">MTAKRPSPRHLVLAALVVAVVAVLGAAFAGLGDARPGLPTLPAAAAKPAEGHLPFGRIEPPRALPEVALTLDDGTETNLAAETADGWTLLQTMFAGCATTCPIQGVLFQRAAAALDGVPVRLLSVSIDPIGDNPRVLAGWLRQFEAPASWRAARPALADLGPLLDALGARDDGADIHAARAYLIDPAGRLIFITEELPDPDGLAGLVREAIAALSPDFAAPAS</sequence>
<keyword evidence="2 3" id="KW-0186">Copper</keyword>
<evidence type="ECO:0000256" key="4">
    <source>
        <dbReference type="PIRSR" id="PIRSR603782-2"/>
    </source>
</evidence>
<keyword evidence="3" id="KW-0479">Metal-binding</keyword>
<evidence type="ECO:0000256" key="1">
    <source>
        <dbReference type="ARBA" id="ARBA00010996"/>
    </source>
</evidence>
<dbReference type="Gene3D" id="3.40.30.10">
    <property type="entry name" value="Glutaredoxin"/>
    <property type="match status" value="1"/>
</dbReference>
<dbReference type="InterPro" id="IPR013766">
    <property type="entry name" value="Thioredoxin_domain"/>
</dbReference>
<dbReference type="RefSeq" id="WP_197312631.1">
    <property type="nucleotide sequence ID" value="NZ_JADZLT010000055.1"/>
</dbReference>
<evidence type="ECO:0000256" key="3">
    <source>
        <dbReference type="PIRSR" id="PIRSR603782-1"/>
    </source>
</evidence>
<accession>A0A931N0S8</accession>
<reference evidence="6" key="1">
    <citation type="submission" date="2020-12" db="EMBL/GenBank/DDBJ databases">
        <title>Methylobrevis albus sp. nov., isolated from fresh water lack sediment.</title>
        <authorList>
            <person name="Zou Q."/>
        </authorList>
    </citation>
    <scope>NUCLEOTIDE SEQUENCE</scope>
    <source>
        <strain evidence="6">L22</strain>
    </source>
</reference>
<name>A0A931N0S8_9HYPH</name>
<evidence type="ECO:0000313" key="6">
    <source>
        <dbReference type="EMBL" id="MBH0239544.1"/>
    </source>
</evidence>
<feature type="binding site" evidence="3">
    <location>
        <position position="97"/>
    </location>
    <ligand>
        <name>Cu cation</name>
        <dbReference type="ChEBI" id="CHEBI:23378"/>
    </ligand>
</feature>
<dbReference type="AlphaFoldDB" id="A0A931N0S8"/>